<organism evidence="15 16">
    <name type="scientific">Podarcis muralis</name>
    <name type="common">Wall lizard</name>
    <name type="synonym">Lacerta muralis</name>
    <dbReference type="NCBI Taxonomy" id="64176"/>
    <lineage>
        <taxon>Eukaryota</taxon>
        <taxon>Metazoa</taxon>
        <taxon>Chordata</taxon>
        <taxon>Craniata</taxon>
        <taxon>Vertebrata</taxon>
        <taxon>Euteleostomi</taxon>
        <taxon>Lepidosauria</taxon>
        <taxon>Squamata</taxon>
        <taxon>Bifurcata</taxon>
        <taxon>Unidentata</taxon>
        <taxon>Episquamata</taxon>
        <taxon>Laterata</taxon>
        <taxon>Lacertibaenia</taxon>
        <taxon>Lacertidae</taxon>
        <taxon>Podarcis</taxon>
    </lineage>
</organism>
<dbReference type="GeneID" id="114582636"/>
<dbReference type="OMA" id="QSDIVEF"/>
<evidence type="ECO:0000256" key="1">
    <source>
        <dbReference type="ARBA" id="ARBA00004651"/>
    </source>
</evidence>
<reference evidence="15" key="3">
    <citation type="submission" date="2025-09" db="UniProtKB">
        <authorList>
            <consortium name="Ensembl"/>
        </authorList>
    </citation>
    <scope>IDENTIFICATION</scope>
</reference>
<feature type="transmembrane region" description="Helical" evidence="13">
    <location>
        <begin position="200"/>
        <end position="229"/>
    </location>
</feature>
<dbReference type="AlphaFoldDB" id="A0A670JL90"/>
<comment type="similarity">
    <text evidence="12">Belongs to the G-protein coupled receptor 1 family.</text>
</comment>
<dbReference type="Pfam" id="PF13853">
    <property type="entry name" value="7tm_4"/>
    <property type="match status" value="1"/>
</dbReference>
<keyword evidence="2 13" id="KW-1003">Cell membrane</keyword>
<feature type="transmembrane region" description="Helical" evidence="13">
    <location>
        <begin position="241"/>
        <end position="264"/>
    </location>
</feature>
<evidence type="ECO:0000256" key="7">
    <source>
        <dbReference type="ARBA" id="ARBA00023040"/>
    </source>
</evidence>
<keyword evidence="4 12" id="KW-0812">Transmembrane</keyword>
<keyword evidence="16" id="KW-1185">Reference proteome</keyword>
<feature type="transmembrane region" description="Helical" evidence="13">
    <location>
        <begin position="29"/>
        <end position="53"/>
    </location>
</feature>
<dbReference type="OrthoDB" id="10299874at2759"/>
<dbReference type="Gene3D" id="1.20.1070.10">
    <property type="entry name" value="Rhodopsin 7-helix transmembrane proteins"/>
    <property type="match status" value="1"/>
</dbReference>
<evidence type="ECO:0000256" key="2">
    <source>
        <dbReference type="ARBA" id="ARBA00022475"/>
    </source>
</evidence>
<feature type="domain" description="G-protein coupled receptors family 1 profile" evidence="14">
    <location>
        <begin position="44"/>
        <end position="293"/>
    </location>
</feature>
<dbReference type="Proteomes" id="UP000472272">
    <property type="component" value="Chromosome 13"/>
</dbReference>
<keyword evidence="9 12" id="KW-0675">Receptor</keyword>
<dbReference type="FunFam" id="1.20.1070.10:FF:000010">
    <property type="entry name" value="Olfactory receptor"/>
    <property type="match status" value="1"/>
</dbReference>
<dbReference type="GeneTree" id="ENSGT01150000286948"/>
<proteinExistence type="inferred from homology"/>
<dbReference type="InterPro" id="IPR050516">
    <property type="entry name" value="Olfactory_GPCR"/>
</dbReference>
<accession>A0A670JL90</accession>
<evidence type="ECO:0000259" key="14">
    <source>
        <dbReference type="PROSITE" id="PS50262"/>
    </source>
</evidence>
<feature type="transmembrane region" description="Helical" evidence="13">
    <location>
        <begin position="276"/>
        <end position="295"/>
    </location>
</feature>
<dbReference type="InterPro" id="IPR000725">
    <property type="entry name" value="Olfact_rcpt"/>
</dbReference>
<dbReference type="GO" id="GO:0005886">
    <property type="term" value="C:plasma membrane"/>
    <property type="evidence" value="ECO:0007669"/>
    <property type="project" value="UniProtKB-SubCell"/>
</dbReference>
<evidence type="ECO:0000313" key="15">
    <source>
        <dbReference type="Ensembl" id="ENSPMRP00000023722.1"/>
    </source>
</evidence>
<dbReference type="InterPro" id="IPR000276">
    <property type="entry name" value="GPCR_Rhodpsn"/>
</dbReference>
<evidence type="ECO:0000256" key="11">
    <source>
        <dbReference type="ARBA" id="ARBA00023224"/>
    </source>
</evidence>
<dbReference type="InterPro" id="IPR017452">
    <property type="entry name" value="GPCR_Rhodpsn_7TM"/>
</dbReference>
<dbReference type="PROSITE" id="PS50262">
    <property type="entry name" value="G_PROTEIN_RECEP_F1_2"/>
    <property type="match status" value="1"/>
</dbReference>
<keyword evidence="3 13" id="KW-0716">Sensory transduction</keyword>
<evidence type="ECO:0000256" key="6">
    <source>
        <dbReference type="ARBA" id="ARBA00022989"/>
    </source>
</evidence>
<dbReference type="Ensembl" id="ENSPMRT00000025175.1">
    <property type="protein sequence ID" value="ENSPMRP00000023722.1"/>
    <property type="gene ID" value="ENSPMRG00000015362.1"/>
</dbReference>
<evidence type="ECO:0000256" key="9">
    <source>
        <dbReference type="ARBA" id="ARBA00023170"/>
    </source>
</evidence>
<evidence type="ECO:0000256" key="12">
    <source>
        <dbReference type="RuleBase" id="RU000688"/>
    </source>
</evidence>
<name>A0A670JL90_PODMU</name>
<dbReference type="PRINTS" id="PR00245">
    <property type="entry name" value="OLFACTORYR"/>
</dbReference>
<feature type="transmembrane region" description="Helical" evidence="13">
    <location>
        <begin position="65"/>
        <end position="89"/>
    </location>
</feature>
<gene>
    <name evidence="15" type="primary">LOC114582636</name>
</gene>
<dbReference type="KEGG" id="pmua:114582636"/>
<keyword evidence="8 13" id="KW-0472">Membrane</keyword>
<keyword evidence="5 13" id="KW-0552">Olfaction</keyword>
<dbReference type="PRINTS" id="PR00237">
    <property type="entry name" value="GPCRRHODOPSN"/>
</dbReference>
<evidence type="ECO:0000313" key="16">
    <source>
        <dbReference type="Proteomes" id="UP000472272"/>
    </source>
</evidence>
<evidence type="ECO:0000256" key="8">
    <source>
        <dbReference type="ARBA" id="ARBA00023136"/>
    </source>
</evidence>
<evidence type="ECO:0000256" key="10">
    <source>
        <dbReference type="ARBA" id="ARBA00023180"/>
    </source>
</evidence>
<keyword evidence="10" id="KW-0325">Glycoprotein</keyword>
<dbReference type="SUPFAM" id="SSF81321">
    <property type="entry name" value="Family A G protein-coupled receptor-like"/>
    <property type="match status" value="1"/>
</dbReference>
<keyword evidence="6 13" id="KW-1133">Transmembrane helix</keyword>
<dbReference type="GO" id="GO:0004984">
    <property type="term" value="F:olfactory receptor activity"/>
    <property type="evidence" value="ECO:0007669"/>
    <property type="project" value="InterPro"/>
</dbReference>
<protein>
    <recommendedName>
        <fullName evidence="13">Olfactory receptor</fullName>
    </recommendedName>
</protein>
<dbReference type="RefSeq" id="XP_028559640.1">
    <property type="nucleotide sequence ID" value="XM_028703807.1"/>
</dbReference>
<reference evidence="15 16" key="1">
    <citation type="journal article" date="2019" name="Proc. Natl. Acad. Sci. U.S.A.">
        <title>Regulatory changes in pterin and carotenoid genes underlie balanced color polymorphisms in the wall lizard.</title>
        <authorList>
            <person name="Andrade P."/>
            <person name="Pinho C."/>
            <person name="Perez I de Lanuza G."/>
            <person name="Afonso S."/>
            <person name="Brejcha J."/>
            <person name="Rubin C.J."/>
            <person name="Wallerman O."/>
            <person name="Pereira P."/>
            <person name="Sabatino S.J."/>
            <person name="Bellati A."/>
            <person name="Pellitteri-Rosa D."/>
            <person name="Bosakova Z."/>
            <person name="Bunikis I."/>
            <person name="Carretero M.A."/>
            <person name="Feiner N."/>
            <person name="Marsik P."/>
            <person name="Pauperio F."/>
            <person name="Salvi D."/>
            <person name="Soler L."/>
            <person name="While G.M."/>
            <person name="Uller T."/>
            <person name="Font E."/>
            <person name="Andersson L."/>
            <person name="Carneiro M."/>
        </authorList>
    </citation>
    <scope>NUCLEOTIDE SEQUENCE</scope>
</reference>
<dbReference type="GO" id="GO:0004930">
    <property type="term" value="F:G protein-coupled receptor activity"/>
    <property type="evidence" value="ECO:0007669"/>
    <property type="project" value="UniProtKB-KW"/>
</dbReference>
<keyword evidence="7 12" id="KW-0297">G-protein coupled receptor</keyword>
<feature type="transmembrane region" description="Helical" evidence="13">
    <location>
        <begin position="101"/>
        <end position="123"/>
    </location>
</feature>
<evidence type="ECO:0000256" key="13">
    <source>
        <dbReference type="RuleBase" id="RU363047"/>
    </source>
</evidence>
<sequence length="345" mass="38868">MWKNEEGNQTAIKEFILLGYGDQPELQPLLLSLFLMIYILTLAGNFLIILLVVADQHLQTPMYYFLSNLSFLEICYSSVTLLKMLSNLITGERTISVSGCIAQLFFFGFFAAIETYLLAAMSYDRYLAICKPLHYASIMHGKLCVKLMAGPCISSLLGNGIVAYLMAQISFCGPNVIDHYFCDLIPMEKLSCSDTSLINLFAFLLCALYTITPFLLTLISYVCIIATILKIPSAIGRKKAFLTCSSHLIVVCIFYSTIIIVYMLPATPTLRDLNKVFSLFYTILTPLINPLIYSLRNKDVHKALRTVCSRWLFFVRSHLNLSRIRLNSSLSSVLKSQSEVLRHSC</sequence>
<keyword evidence="11 12" id="KW-0807">Transducer</keyword>
<dbReference type="PANTHER" id="PTHR26452">
    <property type="entry name" value="OLFACTORY RECEPTOR"/>
    <property type="match status" value="1"/>
</dbReference>
<feature type="transmembrane region" description="Helical" evidence="13">
    <location>
        <begin position="143"/>
        <end position="167"/>
    </location>
</feature>
<evidence type="ECO:0000256" key="3">
    <source>
        <dbReference type="ARBA" id="ARBA00022606"/>
    </source>
</evidence>
<dbReference type="CDD" id="cd15911">
    <property type="entry name" value="7tmA_OR11A-like"/>
    <property type="match status" value="1"/>
</dbReference>
<comment type="subcellular location">
    <subcellularLocation>
        <location evidence="1 13">Cell membrane</location>
        <topology evidence="1 13">Multi-pass membrane protein</topology>
    </subcellularLocation>
</comment>
<reference evidence="15" key="2">
    <citation type="submission" date="2025-08" db="UniProtKB">
        <authorList>
            <consortium name="Ensembl"/>
        </authorList>
    </citation>
    <scope>IDENTIFICATION</scope>
</reference>
<evidence type="ECO:0000256" key="5">
    <source>
        <dbReference type="ARBA" id="ARBA00022725"/>
    </source>
</evidence>
<dbReference type="PROSITE" id="PS00237">
    <property type="entry name" value="G_PROTEIN_RECEP_F1_1"/>
    <property type="match status" value="1"/>
</dbReference>
<evidence type="ECO:0000256" key="4">
    <source>
        <dbReference type="ARBA" id="ARBA00022692"/>
    </source>
</evidence>